<evidence type="ECO:0000313" key="7">
    <source>
        <dbReference type="EMBL" id="CBL28860.1"/>
    </source>
</evidence>
<evidence type="ECO:0000256" key="1">
    <source>
        <dbReference type="ARBA" id="ARBA00004651"/>
    </source>
</evidence>
<dbReference type="NCBIfam" id="TIGR00374">
    <property type="entry name" value="flippase-like domain"/>
    <property type="match status" value="1"/>
</dbReference>
<name>A0AB94IYR0_9BACT</name>
<keyword evidence="4 6" id="KW-1133">Transmembrane helix</keyword>
<keyword evidence="3 6" id="KW-0812">Transmembrane</keyword>
<evidence type="ECO:0000256" key="6">
    <source>
        <dbReference type="SAM" id="Phobius"/>
    </source>
</evidence>
<protein>
    <recommendedName>
        <fullName evidence="9">Integral membrane protein</fullName>
    </recommendedName>
</protein>
<organism evidence="7 8">
    <name type="scientific">Fretibacterium fastidiosum</name>
    <dbReference type="NCBI Taxonomy" id="651822"/>
    <lineage>
        <taxon>Bacteria</taxon>
        <taxon>Thermotogati</taxon>
        <taxon>Synergistota</taxon>
        <taxon>Synergistia</taxon>
        <taxon>Synergistales</taxon>
        <taxon>Aminobacteriaceae</taxon>
        <taxon>Fretibacterium</taxon>
    </lineage>
</organism>
<feature type="transmembrane region" description="Helical" evidence="6">
    <location>
        <begin position="42"/>
        <end position="63"/>
    </location>
</feature>
<proteinExistence type="predicted"/>
<dbReference type="GO" id="GO:0005886">
    <property type="term" value="C:plasma membrane"/>
    <property type="evidence" value="ECO:0007669"/>
    <property type="project" value="UniProtKB-SubCell"/>
</dbReference>
<dbReference type="PANTHER" id="PTHR39087">
    <property type="entry name" value="UPF0104 MEMBRANE PROTEIN MJ1595"/>
    <property type="match status" value="1"/>
</dbReference>
<dbReference type="EMBL" id="FP929056">
    <property type="protein sequence ID" value="CBL28860.1"/>
    <property type="molecule type" value="Genomic_DNA"/>
</dbReference>
<evidence type="ECO:0000256" key="2">
    <source>
        <dbReference type="ARBA" id="ARBA00022475"/>
    </source>
</evidence>
<feature type="transmembrane region" description="Helical" evidence="6">
    <location>
        <begin position="143"/>
        <end position="163"/>
    </location>
</feature>
<dbReference type="AlphaFoldDB" id="A0AB94IYR0"/>
<reference evidence="7 8" key="2">
    <citation type="submission" date="2010-03" db="EMBL/GenBank/DDBJ databases">
        <authorList>
            <person name="Pajon A."/>
        </authorList>
    </citation>
    <scope>NUCLEOTIDE SEQUENCE [LARGE SCALE GENOMIC DNA]</scope>
    <source>
        <strain evidence="7 8">SGP1</strain>
    </source>
</reference>
<evidence type="ECO:0000256" key="3">
    <source>
        <dbReference type="ARBA" id="ARBA00022692"/>
    </source>
</evidence>
<feature type="transmembrane region" description="Helical" evidence="6">
    <location>
        <begin position="239"/>
        <end position="266"/>
    </location>
</feature>
<evidence type="ECO:0000256" key="4">
    <source>
        <dbReference type="ARBA" id="ARBA00022989"/>
    </source>
</evidence>
<dbReference type="Pfam" id="PF03706">
    <property type="entry name" value="LPG_synthase_TM"/>
    <property type="match status" value="1"/>
</dbReference>
<dbReference type="PANTHER" id="PTHR39087:SF2">
    <property type="entry name" value="UPF0104 MEMBRANE PROTEIN MJ1595"/>
    <property type="match status" value="1"/>
</dbReference>
<keyword evidence="5 6" id="KW-0472">Membrane</keyword>
<evidence type="ECO:0008006" key="9">
    <source>
        <dbReference type="Google" id="ProtNLM"/>
    </source>
</evidence>
<dbReference type="InterPro" id="IPR022791">
    <property type="entry name" value="L-PG_synthase/AglD"/>
</dbReference>
<comment type="subcellular location">
    <subcellularLocation>
        <location evidence="1">Cell membrane</location>
        <topology evidence="1">Multi-pass membrane protein</topology>
    </subcellularLocation>
</comment>
<feature type="transmembrane region" description="Helical" evidence="6">
    <location>
        <begin position="118"/>
        <end position="137"/>
    </location>
</feature>
<gene>
    <name evidence="7" type="ORF">SY1_21070</name>
</gene>
<dbReference type="RefSeq" id="WP_015557007.1">
    <property type="nucleotide sequence ID" value="NC_021038.1"/>
</dbReference>
<accession>A0AB94IYR0</accession>
<evidence type="ECO:0000313" key="8">
    <source>
        <dbReference type="Proteomes" id="UP000008957"/>
    </source>
</evidence>
<dbReference type="Proteomes" id="UP000008957">
    <property type="component" value="Chromosome"/>
</dbReference>
<sequence>MRLKRLLMELLRFGVSILCLVCAFRGVPLSDLWDLLRQLPPLPIAAAILTSFLAYAAMGVRLMGMRRPRLAFRSTFPASLVGLAVNNVLPAKAGEAAKAAWIGRGAGMKLDEAMGLIFFERFFDVNMLTLLSLWFMVKAEQQRYALPLVACLAAGWLFLLALRARPAWWRRLERLPLPGGLSAFLARFLGAVTAQMTPGRILWMLCSSAALWALYALQVGIVLNGAAGLGLRWTDALGVFALSSLGMLLPSSPGALGVYEAVAVAALTSYGVPRDQALAAALADHMVQFIPVTAAGGLVLLLCPLRGKGQARA</sequence>
<feature type="transmembrane region" description="Helical" evidence="6">
    <location>
        <begin position="201"/>
        <end position="227"/>
    </location>
</feature>
<keyword evidence="2" id="KW-1003">Cell membrane</keyword>
<feature type="transmembrane region" description="Helical" evidence="6">
    <location>
        <begin position="286"/>
        <end position="305"/>
    </location>
</feature>
<dbReference type="KEGG" id="sbr:SY1_21070"/>
<evidence type="ECO:0000256" key="5">
    <source>
        <dbReference type="ARBA" id="ARBA00023136"/>
    </source>
</evidence>
<keyword evidence="8" id="KW-1185">Reference proteome</keyword>
<reference evidence="8" key="1">
    <citation type="submission" date="2010-03" db="EMBL/GenBank/DDBJ databases">
        <title>The genome sequence of Synergistetes sp. SGP1.</title>
        <authorList>
            <consortium name="metaHIT consortium -- http://www.metahit.eu/"/>
            <person name="Pajon A."/>
            <person name="Turner K."/>
            <person name="Parkhill J."/>
            <person name="Wade W."/>
            <person name="Vartoukian S."/>
        </authorList>
    </citation>
    <scope>NUCLEOTIDE SEQUENCE [LARGE SCALE GENOMIC DNA]</scope>
    <source>
        <strain evidence="8">SGP1</strain>
    </source>
</reference>
<feature type="transmembrane region" description="Helical" evidence="6">
    <location>
        <begin position="175"/>
        <end position="195"/>
    </location>
</feature>